<comment type="caution">
    <text evidence="2">The sequence shown here is derived from an EMBL/GenBank/DDBJ whole genome shotgun (WGS) entry which is preliminary data.</text>
</comment>
<dbReference type="CDD" id="cd00102">
    <property type="entry name" value="IPT"/>
    <property type="match status" value="1"/>
</dbReference>
<organism evidence="2">
    <name type="scientific">Cladocopium goreaui</name>
    <dbReference type="NCBI Taxonomy" id="2562237"/>
    <lineage>
        <taxon>Eukaryota</taxon>
        <taxon>Sar</taxon>
        <taxon>Alveolata</taxon>
        <taxon>Dinophyceae</taxon>
        <taxon>Suessiales</taxon>
        <taxon>Symbiodiniaceae</taxon>
        <taxon>Cladocopium</taxon>
    </lineage>
</organism>
<sequence length="814" mass="89911">MQSSPSVCRVSSTGPSGRAYILNLSWVSLTTARCGPLTTSHPFPSLHRLKLEVSPNGVQWFLAPRPITLFEQPQFHSISPLLAAVNSSRWITLRGIGFPRGVGLRILVEISPGFFRQALRVNSTALRFRSPTSSTAMNASIWVTFGGAPAKNTGFILRLVDSPSVTSVSPPAISVGEPQGTDTRRPINIYGLNFRDTDECIFQSASMVQPERVPLYSYISSTHVQCRAPGVALSDALVPPYTPEEVDACEVYAYLQTRINSLRDQVNAMKIEQFTRRDSDRSGCFGDCEETNLSFFNGTLQSWYSAEQGMENETEENMSFDLDNLSYQVSLLVPTAEQVALERETDQLIFEANVEYLKCIAQQAAPATVQARARGGFLLAQVWSPDLLDQQLSSLSDAEAFPVRLLPRLGISFVTPDSGPVTGGTLIAVVGNGFTQQGRLQGSQDDNLYMPARYFNESLIYCTTPAYHPAGVAKLKVASWLHELSLTSVDFTFYPRWIFSLREEAACFAGARGDSVVLYASEAEFVEWRYSVYKALCLFTTVGPPTRVFDAEATIYAWNSTMRVVCPCPALSLSDTASDSINVSISLDGKATISEVLGQPVRILKAPEVHHMAPSIWTVGSDLDLVISGANFPSDVEMACVLYDHTSQGYTFESFKVRQESMWRELIEDSCPAVPEADYTHQWQDVREPHCALAGANVSWDGALAFIPADYVSSGEVRCNVPSLAMTMRGHMMTNRSLTAYLVAKKNTGYLMQVAELPDIYILPRVQIRQVDPEVSSVVEKNDTSSVEPLLIQVMGEEFFLKHMARSDQRRFVA</sequence>
<dbReference type="EMBL" id="CAMXCT030006612">
    <property type="protein sequence ID" value="CAL4804276.1"/>
    <property type="molecule type" value="Genomic_DNA"/>
</dbReference>
<protein>
    <submittedName>
        <fullName evidence="3">IPT/TIG domain-containing protein</fullName>
    </submittedName>
</protein>
<dbReference type="EMBL" id="CAMXCT020006612">
    <property type="protein sequence ID" value="CAL1170339.1"/>
    <property type="molecule type" value="Genomic_DNA"/>
</dbReference>
<evidence type="ECO:0000313" key="2">
    <source>
        <dbReference type="EMBL" id="CAI4016964.1"/>
    </source>
</evidence>
<keyword evidence="4" id="KW-1185">Reference proteome</keyword>
<evidence type="ECO:0000259" key="1">
    <source>
        <dbReference type="SMART" id="SM00429"/>
    </source>
</evidence>
<name>A0A9P1GLX1_9DINO</name>
<proteinExistence type="predicted"/>
<evidence type="ECO:0000313" key="4">
    <source>
        <dbReference type="Proteomes" id="UP001152797"/>
    </source>
</evidence>
<reference evidence="2" key="1">
    <citation type="submission" date="2022-10" db="EMBL/GenBank/DDBJ databases">
        <authorList>
            <person name="Chen Y."/>
            <person name="Dougan E. K."/>
            <person name="Chan C."/>
            <person name="Rhodes N."/>
            <person name="Thang M."/>
        </authorList>
    </citation>
    <scope>NUCLEOTIDE SEQUENCE</scope>
</reference>
<dbReference type="AlphaFoldDB" id="A0A9P1GLX1"/>
<feature type="domain" description="IPT/TIG" evidence="1">
    <location>
        <begin position="408"/>
        <end position="494"/>
    </location>
</feature>
<dbReference type="Proteomes" id="UP001152797">
    <property type="component" value="Unassembled WGS sequence"/>
</dbReference>
<dbReference type="SUPFAM" id="SSF81296">
    <property type="entry name" value="E set domains"/>
    <property type="match status" value="1"/>
</dbReference>
<dbReference type="InterPro" id="IPR013783">
    <property type="entry name" value="Ig-like_fold"/>
</dbReference>
<feature type="domain" description="IPT/TIG" evidence="1">
    <location>
        <begin position="72"/>
        <end position="160"/>
    </location>
</feature>
<evidence type="ECO:0000313" key="3">
    <source>
        <dbReference type="EMBL" id="CAL4804276.1"/>
    </source>
</evidence>
<dbReference type="OrthoDB" id="425703at2759"/>
<dbReference type="CDD" id="cd00603">
    <property type="entry name" value="IPT_PCSR"/>
    <property type="match status" value="1"/>
</dbReference>
<dbReference type="InterPro" id="IPR014756">
    <property type="entry name" value="Ig_E-set"/>
</dbReference>
<dbReference type="EMBL" id="CAMXCT010006612">
    <property type="protein sequence ID" value="CAI4016964.1"/>
    <property type="molecule type" value="Genomic_DNA"/>
</dbReference>
<dbReference type="Gene3D" id="2.60.40.10">
    <property type="entry name" value="Immunoglobulins"/>
    <property type="match status" value="1"/>
</dbReference>
<dbReference type="SMART" id="SM00429">
    <property type="entry name" value="IPT"/>
    <property type="match status" value="2"/>
</dbReference>
<dbReference type="Pfam" id="PF01833">
    <property type="entry name" value="TIG"/>
    <property type="match status" value="1"/>
</dbReference>
<accession>A0A9P1GLX1</accession>
<gene>
    <name evidence="2" type="ORF">C1SCF055_LOCUS41645</name>
</gene>
<dbReference type="InterPro" id="IPR002909">
    <property type="entry name" value="IPT_dom"/>
</dbReference>
<reference evidence="3 4" key="2">
    <citation type="submission" date="2024-05" db="EMBL/GenBank/DDBJ databases">
        <authorList>
            <person name="Chen Y."/>
            <person name="Shah S."/>
            <person name="Dougan E. K."/>
            <person name="Thang M."/>
            <person name="Chan C."/>
        </authorList>
    </citation>
    <scope>NUCLEOTIDE SEQUENCE [LARGE SCALE GENOMIC DNA]</scope>
</reference>